<proteinExistence type="predicted"/>
<evidence type="ECO:0000313" key="1">
    <source>
        <dbReference type="EMBL" id="KAK4443683.1"/>
    </source>
</evidence>
<accession>A0AAV9G8E3</accession>
<protein>
    <submittedName>
        <fullName evidence="1">Uncharacterized protein</fullName>
    </submittedName>
</protein>
<reference evidence="1" key="1">
    <citation type="journal article" date="2023" name="Mol. Phylogenet. Evol.">
        <title>Genome-scale phylogeny and comparative genomics of the fungal order Sordariales.</title>
        <authorList>
            <person name="Hensen N."/>
            <person name="Bonometti L."/>
            <person name="Westerberg I."/>
            <person name="Brannstrom I.O."/>
            <person name="Guillou S."/>
            <person name="Cros-Aarteil S."/>
            <person name="Calhoun S."/>
            <person name="Haridas S."/>
            <person name="Kuo A."/>
            <person name="Mondo S."/>
            <person name="Pangilinan J."/>
            <person name="Riley R."/>
            <person name="LaButti K."/>
            <person name="Andreopoulos B."/>
            <person name="Lipzen A."/>
            <person name="Chen C."/>
            <person name="Yan M."/>
            <person name="Daum C."/>
            <person name="Ng V."/>
            <person name="Clum A."/>
            <person name="Steindorff A."/>
            <person name="Ohm R.A."/>
            <person name="Martin F."/>
            <person name="Silar P."/>
            <person name="Natvig D.O."/>
            <person name="Lalanne C."/>
            <person name="Gautier V."/>
            <person name="Ament-Velasquez S.L."/>
            <person name="Kruys A."/>
            <person name="Hutchinson M.I."/>
            <person name="Powell A.J."/>
            <person name="Barry K."/>
            <person name="Miller A.N."/>
            <person name="Grigoriev I.V."/>
            <person name="Debuchy R."/>
            <person name="Gladieux P."/>
            <person name="Hiltunen Thoren M."/>
            <person name="Johannesson H."/>
        </authorList>
    </citation>
    <scope>NUCLEOTIDE SEQUENCE</scope>
    <source>
        <strain evidence="1">PSN243</strain>
    </source>
</reference>
<keyword evidence="2" id="KW-1185">Reference proteome</keyword>
<evidence type="ECO:0000313" key="2">
    <source>
        <dbReference type="Proteomes" id="UP001321760"/>
    </source>
</evidence>
<gene>
    <name evidence="1" type="ORF">QBC34DRAFT_430527</name>
</gene>
<name>A0AAV9G8E3_9PEZI</name>
<organism evidence="1 2">
    <name type="scientific">Podospora aff. communis PSN243</name>
    <dbReference type="NCBI Taxonomy" id="3040156"/>
    <lineage>
        <taxon>Eukaryota</taxon>
        <taxon>Fungi</taxon>
        <taxon>Dikarya</taxon>
        <taxon>Ascomycota</taxon>
        <taxon>Pezizomycotina</taxon>
        <taxon>Sordariomycetes</taxon>
        <taxon>Sordariomycetidae</taxon>
        <taxon>Sordariales</taxon>
        <taxon>Podosporaceae</taxon>
        <taxon>Podospora</taxon>
    </lineage>
</organism>
<dbReference type="EMBL" id="MU865988">
    <property type="protein sequence ID" value="KAK4443683.1"/>
    <property type="molecule type" value="Genomic_DNA"/>
</dbReference>
<sequence length="316" mass="35002">MADTYHKLLGAIQVALHGGISPEKINTDVAKGKQTIFQPHQNAKLANIFPFNLKPGSKAATPRTPTHGAKNKTFDYMGFVYEPFSSGSGISERNGEDDAKIVDPNSNTIVKSAHVHNTSLQNSMDADRDDLPPRLRRLCHALSQLKAGETHKLRPILRNIQLVKLKEEWKGIQYDLRNNRGDAEAIANAMDIPTARGRTDLSRTKEHLCGCVGITKEEFSSYMQAAAIPFACCSVLSQIRAADPDNHICNTAQELPDCVVSTMWDEQPFSWDTSRVRHIAAEGSVFDAMQVLRRFNQTKRASLGCGEERRCGMLAI</sequence>
<dbReference type="Proteomes" id="UP001321760">
    <property type="component" value="Unassembled WGS sequence"/>
</dbReference>
<dbReference type="AlphaFoldDB" id="A0AAV9G8E3"/>
<comment type="caution">
    <text evidence="1">The sequence shown here is derived from an EMBL/GenBank/DDBJ whole genome shotgun (WGS) entry which is preliminary data.</text>
</comment>
<reference evidence="1" key="2">
    <citation type="submission" date="2023-05" db="EMBL/GenBank/DDBJ databases">
        <authorList>
            <consortium name="Lawrence Berkeley National Laboratory"/>
            <person name="Steindorff A."/>
            <person name="Hensen N."/>
            <person name="Bonometti L."/>
            <person name="Westerberg I."/>
            <person name="Brannstrom I.O."/>
            <person name="Guillou S."/>
            <person name="Cros-Aarteil S."/>
            <person name="Calhoun S."/>
            <person name="Haridas S."/>
            <person name="Kuo A."/>
            <person name="Mondo S."/>
            <person name="Pangilinan J."/>
            <person name="Riley R."/>
            <person name="Labutti K."/>
            <person name="Andreopoulos B."/>
            <person name="Lipzen A."/>
            <person name="Chen C."/>
            <person name="Yanf M."/>
            <person name="Daum C."/>
            <person name="Ng V."/>
            <person name="Clum A."/>
            <person name="Ohm R."/>
            <person name="Martin F."/>
            <person name="Silar P."/>
            <person name="Natvig D."/>
            <person name="Lalanne C."/>
            <person name="Gautier V."/>
            <person name="Ament-Velasquez S.L."/>
            <person name="Kruys A."/>
            <person name="Hutchinson M.I."/>
            <person name="Powell A.J."/>
            <person name="Barry K."/>
            <person name="Miller A.N."/>
            <person name="Grigoriev I.V."/>
            <person name="Debuchy R."/>
            <person name="Gladieux P."/>
            <person name="Thoren M.H."/>
            <person name="Johannesson H."/>
        </authorList>
    </citation>
    <scope>NUCLEOTIDE SEQUENCE</scope>
    <source>
        <strain evidence="1">PSN243</strain>
    </source>
</reference>